<sequence>MRLNSLLFASLAAAEIHLNYDRSVEGQLDEFEVVEMVIDRNGWPSKLGELKNPLEQRDTSDAVFGRAALSANGVLDVLNKDKRQSCDAGYWYSFGRCCPTSTRCCSYGYCLPSDSRCCPQGPCKTTQQCCGSDRCIPSGAECCNGGRFCEAGNHCYILPSKGNLPVCCTNSRCTAHVENGVTTYASSSTTTRTYTTTRTRYYYWTITWYYYYYYWTYSAVIEASVVTSSRTSTTSVLSVSTTAAAAASRYFDSVSSTLTFSTPAAATSLASLTGSTKTVGDGGPTVTDGPGGSENTGNGGNGGDSAPTTSASGTRRPEGGSGAARMWSGGDVLGTMFVALGLSTGLLAVVL</sequence>
<feature type="region of interest" description="Disordered" evidence="1">
    <location>
        <begin position="274"/>
        <end position="323"/>
    </location>
</feature>
<dbReference type="Proteomes" id="UP000078397">
    <property type="component" value="Unassembled WGS sequence"/>
</dbReference>
<keyword evidence="3" id="KW-1185">Reference proteome</keyword>
<protein>
    <recommendedName>
        <fullName evidence="4">Carbohydrate-binding module family 18 protein</fullName>
    </recommendedName>
</protein>
<dbReference type="EMBL" id="LSBJ02000006">
    <property type="protein sequence ID" value="OAQ63249.2"/>
    <property type="molecule type" value="Genomic_DNA"/>
</dbReference>
<dbReference type="RefSeq" id="XP_018140829.2">
    <property type="nucleotide sequence ID" value="XM_018287714.2"/>
</dbReference>
<dbReference type="KEGG" id="pchm:VFPPC_09124"/>
<dbReference type="STRING" id="1380566.A0A179FDR0"/>
<dbReference type="AlphaFoldDB" id="A0A179FDR0"/>
<accession>A0A179FDR0</accession>
<organism evidence="2 3">
    <name type="scientific">Pochonia chlamydosporia 170</name>
    <dbReference type="NCBI Taxonomy" id="1380566"/>
    <lineage>
        <taxon>Eukaryota</taxon>
        <taxon>Fungi</taxon>
        <taxon>Dikarya</taxon>
        <taxon>Ascomycota</taxon>
        <taxon>Pezizomycotina</taxon>
        <taxon>Sordariomycetes</taxon>
        <taxon>Hypocreomycetidae</taxon>
        <taxon>Hypocreales</taxon>
        <taxon>Clavicipitaceae</taxon>
        <taxon>Pochonia</taxon>
    </lineage>
</organism>
<feature type="compositionally biased region" description="Gly residues" evidence="1">
    <location>
        <begin position="289"/>
        <end position="303"/>
    </location>
</feature>
<evidence type="ECO:0000256" key="1">
    <source>
        <dbReference type="SAM" id="MobiDB-lite"/>
    </source>
</evidence>
<evidence type="ECO:0008006" key="4">
    <source>
        <dbReference type="Google" id="ProtNLM"/>
    </source>
</evidence>
<evidence type="ECO:0000313" key="2">
    <source>
        <dbReference type="EMBL" id="OAQ63249.2"/>
    </source>
</evidence>
<gene>
    <name evidence="2" type="ORF">VFPPC_09124</name>
</gene>
<dbReference type="GeneID" id="28851708"/>
<name>A0A179FDR0_METCM</name>
<dbReference type="OrthoDB" id="4961561at2759"/>
<proteinExistence type="predicted"/>
<comment type="caution">
    <text evidence="2">The sequence shown here is derived from an EMBL/GenBank/DDBJ whole genome shotgun (WGS) entry which is preliminary data.</text>
</comment>
<reference evidence="2 3" key="1">
    <citation type="journal article" date="2016" name="PLoS Pathog.">
        <title>Biosynthesis of antibiotic leucinostatins in bio-control fungus Purpureocillium lilacinum and their inhibition on phytophthora revealed by genome mining.</title>
        <authorList>
            <person name="Wang G."/>
            <person name="Liu Z."/>
            <person name="Lin R."/>
            <person name="Li E."/>
            <person name="Mao Z."/>
            <person name="Ling J."/>
            <person name="Yang Y."/>
            <person name="Yin W.B."/>
            <person name="Xie B."/>
        </authorList>
    </citation>
    <scope>NUCLEOTIDE SEQUENCE [LARGE SCALE GENOMIC DNA]</scope>
    <source>
        <strain evidence="2">170</strain>
    </source>
</reference>
<evidence type="ECO:0000313" key="3">
    <source>
        <dbReference type="Proteomes" id="UP000078397"/>
    </source>
</evidence>